<evidence type="ECO:0000313" key="2">
    <source>
        <dbReference type="EMBL" id="GMH01706.1"/>
    </source>
</evidence>
<dbReference type="Proteomes" id="UP001279734">
    <property type="component" value="Unassembled WGS sequence"/>
</dbReference>
<keyword evidence="3" id="KW-1185">Reference proteome</keyword>
<protein>
    <recommendedName>
        <fullName evidence="4">Mucin-like protein</fullName>
    </recommendedName>
</protein>
<feature type="compositionally biased region" description="Basic and acidic residues" evidence="1">
    <location>
        <begin position="120"/>
        <end position="139"/>
    </location>
</feature>
<name>A0AAD3RZP7_NEPGR</name>
<feature type="compositionally biased region" description="Polar residues" evidence="1">
    <location>
        <begin position="298"/>
        <end position="308"/>
    </location>
</feature>
<comment type="caution">
    <text evidence="2">The sequence shown here is derived from an EMBL/GenBank/DDBJ whole genome shotgun (WGS) entry which is preliminary data.</text>
</comment>
<evidence type="ECO:0008006" key="4">
    <source>
        <dbReference type="Google" id="ProtNLM"/>
    </source>
</evidence>
<dbReference type="PANTHER" id="PTHR35476">
    <property type="entry name" value="MUCIN-LIKE PROTEIN"/>
    <property type="match status" value="1"/>
</dbReference>
<dbReference type="EMBL" id="BSYO01000003">
    <property type="protein sequence ID" value="GMH01706.1"/>
    <property type="molecule type" value="Genomic_DNA"/>
</dbReference>
<dbReference type="InterPro" id="IPR052851">
    <property type="entry name" value="GCD1_mitochondrial"/>
</dbReference>
<evidence type="ECO:0000313" key="3">
    <source>
        <dbReference type="Proteomes" id="UP001279734"/>
    </source>
</evidence>
<evidence type="ECO:0000256" key="1">
    <source>
        <dbReference type="SAM" id="MobiDB-lite"/>
    </source>
</evidence>
<organism evidence="2 3">
    <name type="scientific">Nepenthes gracilis</name>
    <name type="common">Slender pitcher plant</name>
    <dbReference type="NCBI Taxonomy" id="150966"/>
    <lineage>
        <taxon>Eukaryota</taxon>
        <taxon>Viridiplantae</taxon>
        <taxon>Streptophyta</taxon>
        <taxon>Embryophyta</taxon>
        <taxon>Tracheophyta</taxon>
        <taxon>Spermatophyta</taxon>
        <taxon>Magnoliopsida</taxon>
        <taxon>eudicotyledons</taxon>
        <taxon>Gunneridae</taxon>
        <taxon>Pentapetalae</taxon>
        <taxon>Caryophyllales</taxon>
        <taxon>Nepenthaceae</taxon>
        <taxon>Nepenthes</taxon>
    </lineage>
</organism>
<gene>
    <name evidence="2" type="ORF">Nepgr_003545</name>
</gene>
<feature type="compositionally biased region" description="Polar residues" evidence="1">
    <location>
        <begin position="205"/>
        <end position="216"/>
    </location>
</feature>
<sequence>MMYKSTFKKSSPRHRYYKNRSDTLTIYSTLIPVLLQSLVFNLTETHFKLLSTKSTKSTRDDEWNDAWEAAWLPDDLSGKNRASWESDVNFGISSDDPNIVLPSDADSETKAFVAEMNENWDERRGSSRKNEEEREKKKEAGMYGLESMKRDYRLKKQRIHAGLWMKEIEKLEEAKLGGSGLGGGDDIEKLLDSCSEIFDSVNNDLNNSKTPSSSEFKNLPDGWETTSKGQDGNVWDMSQREEDILLQEFERRMAFCKFQIASFIKTHIFSRRRPIDGWKYMIEEIGPNARKGKGSVSRLPSLSDSATQPFKEEKTPISSGLPRQRGNR</sequence>
<feature type="region of interest" description="Disordered" evidence="1">
    <location>
        <begin position="118"/>
        <end position="139"/>
    </location>
</feature>
<feature type="region of interest" description="Disordered" evidence="1">
    <location>
        <begin position="205"/>
        <end position="234"/>
    </location>
</feature>
<dbReference type="PANTHER" id="PTHR35476:SF2">
    <property type="entry name" value="MUCIN-LIKE PROTEIN"/>
    <property type="match status" value="1"/>
</dbReference>
<accession>A0AAD3RZP7</accession>
<dbReference type="AlphaFoldDB" id="A0AAD3RZP7"/>
<proteinExistence type="predicted"/>
<reference evidence="2" key="1">
    <citation type="submission" date="2023-05" db="EMBL/GenBank/DDBJ databases">
        <title>Nepenthes gracilis genome sequencing.</title>
        <authorList>
            <person name="Fukushima K."/>
        </authorList>
    </citation>
    <scope>NUCLEOTIDE SEQUENCE</scope>
    <source>
        <strain evidence="2">SING2019-196</strain>
    </source>
</reference>
<feature type="region of interest" description="Disordered" evidence="1">
    <location>
        <begin position="288"/>
        <end position="328"/>
    </location>
</feature>